<evidence type="ECO:0000313" key="2">
    <source>
        <dbReference type="EMBL" id="JAE38859.1"/>
    </source>
</evidence>
<feature type="domain" description="F-box protein AT5G49610-like beta-propeller" evidence="1">
    <location>
        <begin position="2"/>
        <end position="179"/>
    </location>
</feature>
<evidence type="ECO:0000259" key="1">
    <source>
        <dbReference type="Pfam" id="PF23635"/>
    </source>
</evidence>
<accession>A0A0A9HSP6</accession>
<proteinExistence type="predicted"/>
<organism evidence="2">
    <name type="scientific">Arundo donax</name>
    <name type="common">Giant reed</name>
    <name type="synonym">Donax arundinaceus</name>
    <dbReference type="NCBI Taxonomy" id="35708"/>
    <lineage>
        <taxon>Eukaryota</taxon>
        <taxon>Viridiplantae</taxon>
        <taxon>Streptophyta</taxon>
        <taxon>Embryophyta</taxon>
        <taxon>Tracheophyta</taxon>
        <taxon>Spermatophyta</taxon>
        <taxon>Magnoliopsida</taxon>
        <taxon>Liliopsida</taxon>
        <taxon>Poales</taxon>
        <taxon>Poaceae</taxon>
        <taxon>PACMAD clade</taxon>
        <taxon>Arundinoideae</taxon>
        <taxon>Arundineae</taxon>
        <taxon>Arundo</taxon>
    </lineage>
</organism>
<dbReference type="Pfam" id="PF23635">
    <property type="entry name" value="Beta-prop_AT5G49610-like"/>
    <property type="match status" value="1"/>
</dbReference>
<dbReference type="InterPro" id="IPR056594">
    <property type="entry name" value="AT5G49610-like_b-prop"/>
</dbReference>
<protein>
    <recommendedName>
        <fullName evidence="1">F-box protein AT5G49610-like beta-propeller domain-containing protein</fullName>
    </recommendedName>
</protein>
<sequence>MHIWDCRNGRLLVQMSNWPDDTYTVRSLLHPVPDFPLPTPPPRNRIYSGCQSQHMFLLEDHGDSCLCLTLSISAPEVRADFSILQSGVWSVKHSAVIKLQMVSGEALPLQIMDSQKLIVDRKVYMLTYRFILGLDLAATSFFTIELPDRARNHALSRALHSGLYLIDATGFQLRVWHSDRCGAVGFDGYHLCA</sequence>
<name>A0A0A9HSP6_ARUDO</name>
<dbReference type="EMBL" id="GBRH01159037">
    <property type="protein sequence ID" value="JAE38859.1"/>
    <property type="molecule type" value="Transcribed_RNA"/>
</dbReference>
<dbReference type="AlphaFoldDB" id="A0A0A9HSP6"/>
<reference evidence="2" key="1">
    <citation type="submission" date="2014-09" db="EMBL/GenBank/DDBJ databases">
        <authorList>
            <person name="Magalhaes I.L.F."/>
            <person name="Oliveira U."/>
            <person name="Santos F.R."/>
            <person name="Vidigal T.H.D.A."/>
            <person name="Brescovit A.D."/>
            <person name="Santos A.J."/>
        </authorList>
    </citation>
    <scope>NUCLEOTIDE SEQUENCE</scope>
    <source>
        <tissue evidence="2">Shoot tissue taken approximately 20 cm above the soil surface</tissue>
    </source>
</reference>
<reference evidence="2" key="2">
    <citation type="journal article" date="2015" name="Data Brief">
        <title>Shoot transcriptome of the giant reed, Arundo donax.</title>
        <authorList>
            <person name="Barrero R.A."/>
            <person name="Guerrero F.D."/>
            <person name="Moolhuijzen P."/>
            <person name="Goolsby J.A."/>
            <person name="Tidwell J."/>
            <person name="Bellgard S.E."/>
            <person name="Bellgard M.I."/>
        </authorList>
    </citation>
    <scope>NUCLEOTIDE SEQUENCE</scope>
    <source>
        <tissue evidence="2">Shoot tissue taken approximately 20 cm above the soil surface</tissue>
    </source>
</reference>